<gene>
    <name evidence="2" type="ORF">CEUR00632_LOCUS18145</name>
</gene>
<feature type="region of interest" description="Disordered" evidence="1">
    <location>
        <begin position="174"/>
        <end position="193"/>
    </location>
</feature>
<feature type="compositionally biased region" description="Polar residues" evidence="1">
    <location>
        <begin position="230"/>
        <end position="246"/>
    </location>
</feature>
<sequence length="333" mass="35710">MPSQGATARDEGGRPSIARRSSRVFATLSYLSGEESDWLQEPRRAPDVEVCTADAVGTEKARRMVVAFARKSVYCDVPHAALASSAPTSRLPLICTSVDRAATGKAANNPVALLKTSGVVCTAGSSSRRSSVPLSKTSCFGTMSSARDDGVQPAGESNTLTQLERLQLQSQAHDSLPFKPRSRRGSFLQHSSCTSLDDEDHVIRSSASYSEPSAVQRGISGHSMPKTQRPRTSMQMPSLASRSGSAKSVHLGPPYSANVDHYPTSGEISSLESANEHVSSKLLGNLNILLQVQETTSREISTTSRSITRQRLVQEQLQKALKQDWKQGGAAGR</sequence>
<evidence type="ECO:0000313" key="2">
    <source>
        <dbReference type="EMBL" id="CAD8305549.1"/>
    </source>
</evidence>
<evidence type="ECO:0000256" key="1">
    <source>
        <dbReference type="SAM" id="MobiDB-lite"/>
    </source>
</evidence>
<reference evidence="2" key="1">
    <citation type="submission" date="2021-01" db="EMBL/GenBank/DDBJ databases">
        <authorList>
            <person name="Corre E."/>
            <person name="Pelletier E."/>
            <person name="Niang G."/>
            <person name="Scheremetjew M."/>
            <person name="Finn R."/>
            <person name="Kale V."/>
            <person name="Holt S."/>
            <person name="Cochrane G."/>
            <person name="Meng A."/>
            <person name="Brown T."/>
            <person name="Cohen L."/>
        </authorList>
    </citation>
    <scope>NUCLEOTIDE SEQUENCE</scope>
    <source>
        <strain evidence="2">CCMP219</strain>
    </source>
</reference>
<dbReference type="AlphaFoldDB" id="A0A7R9VVN2"/>
<feature type="region of interest" description="Disordered" evidence="1">
    <location>
        <begin position="207"/>
        <end position="258"/>
    </location>
</feature>
<protein>
    <submittedName>
        <fullName evidence="2">Uncharacterized protein</fullName>
    </submittedName>
</protein>
<dbReference type="EMBL" id="HBEC01039042">
    <property type="protein sequence ID" value="CAD8305549.1"/>
    <property type="molecule type" value="Transcribed_RNA"/>
</dbReference>
<feature type="region of interest" description="Disordered" evidence="1">
    <location>
        <begin position="1"/>
        <end position="20"/>
    </location>
</feature>
<name>A0A7R9VVN2_9CHLO</name>
<proteinExistence type="predicted"/>
<accession>A0A7R9VVN2</accession>
<organism evidence="2">
    <name type="scientific">Chlamydomonas euryale</name>
    <dbReference type="NCBI Taxonomy" id="1486919"/>
    <lineage>
        <taxon>Eukaryota</taxon>
        <taxon>Viridiplantae</taxon>
        <taxon>Chlorophyta</taxon>
        <taxon>core chlorophytes</taxon>
        <taxon>Chlorophyceae</taxon>
        <taxon>CS clade</taxon>
        <taxon>Chlamydomonadales</taxon>
        <taxon>Chlamydomonadaceae</taxon>
        <taxon>Chlamydomonas</taxon>
    </lineage>
</organism>